<organism evidence="1 2">
    <name type="scientific">Spiroplasma mirum ATCC 29335</name>
    <dbReference type="NCBI Taxonomy" id="838561"/>
    <lineage>
        <taxon>Bacteria</taxon>
        <taxon>Bacillati</taxon>
        <taxon>Mycoplasmatota</taxon>
        <taxon>Mollicutes</taxon>
        <taxon>Entomoplasmatales</taxon>
        <taxon>Spiroplasmataceae</taxon>
        <taxon>Spiroplasma</taxon>
    </lineage>
</organism>
<evidence type="ECO:0000313" key="1">
    <source>
        <dbReference type="EMBL" id="AHI57912.1"/>
    </source>
</evidence>
<proteinExistence type="predicted"/>
<sequence>MKPQNIFMLKNSKYLVKMHFFQNTQELIKDKMWTLEKIMVFEEIITSFKNINNIFVGNDMQLLNIQKLKQNLKILFTKFKILTKLSEEEIKTPQYKNFFADLKKNYNILCYRIKNTPNLLINLEIQEEKQFIKNIQNSIISNSIVCEPEIINFSEFYDDELYQNLCYNYSKRGEIIPQLPIWSKNIMTLPIV</sequence>
<name>W6AL62_9MOLU</name>
<dbReference type="RefSeq" id="WP_025317268.1">
    <property type="nucleotide sequence ID" value="NZ_CP002082.1"/>
</dbReference>
<dbReference type="AlphaFoldDB" id="W6AL62"/>
<reference evidence="1 2" key="1">
    <citation type="submission" date="2013-09" db="EMBL/GenBank/DDBJ databases">
        <title>Complete genome sequence of Spiroplasma mirum suckling mouse cataract agent.</title>
        <authorList>
            <person name="Landry C.A."/>
            <person name="Bastian F.O."/>
            <person name="Thune R.L."/>
        </authorList>
    </citation>
    <scope>NUCLEOTIDE SEQUENCE [LARGE SCALE GENOMIC DNA]</scope>
    <source>
        <strain evidence="1 2">SMCA</strain>
    </source>
</reference>
<evidence type="ECO:0000313" key="2">
    <source>
        <dbReference type="Proteomes" id="UP000019260"/>
    </source>
</evidence>
<dbReference type="EMBL" id="CP006720">
    <property type="protein sequence ID" value="AHI57912.1"/>
    <property type="molecule type" value="Genomic_DNA"/>
</dbReference>
<keyword evidence="2" id="KW-1185">Reference proteome</keyword>
<dbReference type="Proteomes" id="UP000019260">
    <property type="component" value="Chromosome"/>
</dbReference>
<dbReference type="PATRIC" id="fig|838561.3.peg.549"/>
<dbReference type="KEGG" id="smia:P344_02840"/>
<protein>
    <submittedName>
        <fullName evidence="1">Uncharacterized protein</fullName>
    </submittedName>
</protein>
<dbReference type="HOGENOM" id="CLU_1414389_0_0_14"/>
<accession>W6AL62</accession>
<gene>
    <name evidence="1" type="ORF">P344_02840</name>
</gene>